<name>A0A0G0TNP8_9BACT</name>
<accession>A0A0G0TNP8</accession>
<comment type="caution">
    <text evidence="2">The sequence shown here is derived from an EMBL/GenBank/DDBJ whole genome shotgun (WGS) entry which is preliminary data.</text>
</comment>
<dbReference type="SUPFAM" id="SSF56112">
    <property type="entry name" value="Protein kinase-like (PK-like)"/>
    <property type="match status" value="1"/>
</dbReference>
<organism evidence="2 3">
    <name type="scientific">Candidatus Nomurabacteria bacterium GW2011_GWA2_40_9</name>
    <dbReference type="NCBI Taxonomy" id="1618734"/>
    <lineage>
        <taxon>Bacteria</taxon>
        <taxon>Candidatus Nomuraibacteriota</taxon>
    </lineage>
</organism>
<dbReference type="InterPro" id="IPR051678">
    <property type="entry name" value="AGP_Transferase"/>
</dbReference>
<dbReference type="Gene3D" id="3.90.1200.10">
    <property type="match status" value="1"/>
</dbReference>
<reference evidence="2 3" key="1">
    <citation type="journal article" date="2015" name="Nature">
        <title>rRNA introns, odd ribosomes, and small enigmatic genomes across a large radiation of phyla.</title>
        <authorList>
            <person name="Brown C.T."/>
            <person name="Hug L.A."/>
            <person name="Thomas B.C."/>
            <person name="Sharon I."/>
            <person name="Castelle C.J."/>
            <person name="Singh A."/>
            <person name="Wilkins M.J."/>
            <person name="Williams K.H."/>
            <person name="Banfield J.F."/>
        </authorList>
    </citation>
    <scope>NUCLEOTIDE SEQUENCE [LARGE SCALE GENOMIC DNA]</scope>
</reference>
<dbReference type="PANTHER" id="PTHR21310">
    <property type="entry name" value="AMINOGLYCOSIDE PHOSPHOTRANSFERASE-RELATED-RELATED"/>
    <property type="match status" value="1"/>
</dbReference>
<dbReference type="InterPro" id="IPR011009">
    <property type="entry name" value="Kinase-like_dom_sf"/>
</dbReference>
<protein>
    <recommendedName>
        <fullName evidence="1">Aminoglycoside phosphotransferase domain-containing protein</fullName>
    </recommendedName>
</protein>
<sequence length="299" mass="34927">MISKANAETAIRKVFPNSRISAIKRFKKGLVNESYSVSISSPKKELVLRIYPKEGWKVEKEAYLYNLIKEKTNVPVPAVYNIDTSKSIINKPYALLSKIEGKELPLSKTLVKEAGSCLAKLHSIKFGSFGWIINNQIKPKFKTWPGFILYDLNYKIKRTKMPGQLAAKIKKYVKINQFLLNIKTKPCLLHKDYHKSHILVKDGRISGIIDFEWSIAGHNEMDIVKSLLWMFNRNKELEKIFLDGYKKYGAISDKFNERRRLYELITYLSALNFAYELKNKRWYDYNLKRIKEALSTWQT</sequence>
<proteinExistence type="predicted"/>
<dbReference type="Proteomes" id="UP000034749">
    <property type="component" value="Unassembled WGS sequence"/>
</dbReference>
<gene>
    <name evidence="2" type="ORF">UU24_C0031G0008</name>
</gene>
<evidence type="ECO:0000259" key="1">
    <source>
        <dbReference type="Pfam" id="PF01636"/>
    </source>
</evidence>
<dbReference type="AlphaFoldDB" id="A0A0G0TNP8"/>
<dbReference type="Pfam" id="PF01636">
    <property type="entry name" value="APH"/>
    <property type="match status" value="1"/>
</dbReference>
<dbReference type="EMBL" id="LBZW01000031">
    <property type="protein sequence ID" value="KKR78593.1"/>
    <property type="molecule type" value="Genomic_DNA"/>
</dbReference>
<dbReference type="InterPro" id="IPR002575">
    <property type="entry name" value="Aminoglycoside_PTrfase"/>
</dbReference>
<dbReference type="Gene3D" id="3.30.200.20">
    <property type="entry name" value="Phosphorylase Kinase, domain 1"/>
    <property type="match status" value="1"/>
</dbReference>
<dbReference type="PANTHER" id="PTHR21310:SF15">
    <property type="entry name" value="AMINOGLYCOSIDE PHOSPHOTRANSFERASE DOMAIN-CONTAINING PROTEIN"/>
    <property type="match status" value="1"/>
</dbReference>
<evidence type="ECO:0000313" key="3">
    <source>
        <dbReference type="Proteomes" id="UP000034749"/>
    </source>
</evidence>
<feature type="domain" description="Aminoglycoside phosphotransferase" evidence="1">
    <location>
        <begin position="23"/>
        <end position="246"/>
    </location>
</feature>
<evidence type="ECO:0000313" key="2">
    <source>
        <dbReference type="EMBL" id="KKR78593.1"/>
    </source>
</evidence>